<evidence type="ECO:0000259" key="2">
    <source>
        <dbReference type="Pfam" id="PF00248"/>
    </source>
</evidence>
<dbReference type="SUPFAM" id="SSF51430">
    <property type="entry name" value="NAD(P)-linked oxidoreductase"/>
    <property type="match status" value="1"/>
</dbReference>
<dbReference type="EMBL" id="JAJNDB010000001">
    <property type="protein sequence ID" value="MCD2192466.1"/>
    <property type="molecule type" value="Genomic_DNA"/>
</dbReference>
<dbReference type="Gene3D" id="3.20.20.100">
    <property type="entry name" value="NADP-dependent oxidoreductase domain"/>
    <property type="match status" value="1"/>
</dbReference>
<feature type="domain" description="NADP-dependent oxidoreductase" evidence="2">
    <location>
        <begin position="15"/>
        <end position="308"/>
    </location>
</feature>
<gene>
    <name evidence="3" type="ORF">LQ327_03540</name>
</gene>
<evidence type="ECO:0000313" key="4">
    <source>
        <dbReference type="Proteomes" id="UP001199469"/>
    </source>
</evidence>
<comment type="caution">
    <text evidence="3">The sequence shown here is derived from an EMBL/GenBank/DDBJ whole genome shotgun (WGS) entry which is preliminary data.</text>
</comment>
<reference evidence="3 4" key="1">
    <citation type="submission" date="2021-11" db="EMBL/GenBank/DDBJ databases">
        <title>Draft genome sequence of Actinomycetospora sp. SF1 isolated from the rhizosphere soil.</title>
        <authorList>
            <person name="Duangmal K."/>
            <person name="Chantavorakit T."/>
        </authorList>
    </citation>
    <scope>NUCLEOTIDE SEQUENCE [LARGE SCALE GENOMIC DNA]</scope>
    <source>
        <strain evidence="3 4">TBRC 5722</strain>
    </source>
</reference>
<keyword evidence="4" id="KW-1185">Reference proteome</keyword>
<evidence type="ECO:0000256" key="1">
    <source>
        <dbReference type="ARBA" id="ARBA00023002"/>
    </source>
</evidence>
<dbReference type="Proteomes" id="UP001199469">
    <property type="component" value="Unassembled WGS sequence"/>
</dbReference>
<dbReference type="InterPro" id="IPR023210">
    <property type="entry name" value="NADP_OxRdtase_dom"/>
</dbReference>
<dbReference type="InterPro" id="IPR036812">
    <property type="entry name" value="NAD(P)_OxRdtase_dom_sf"/>
</dbReference>
<dbReference type="PROSITE" id="PS00062">
    <property type="entry name" value="ALDOKETO_REDUCTASE_2"/>
    <property type="match status" value="1"/>
</dbReference>
<dbReference type="InterPro" id="IPR050523">
    <property type="entry name" value="AKR_Detox_Biosynth"/>
</dbReference>
<accession>A0ABS8P2I4</accession>
<evidence type="ECO:0000313" key="3">
    <source>
        <dbReference type="EMBL" id="MCD2192466.1"/>
    </source>
</evidence>
<proteinExistence type="predicted"/>
<dbReference type="Pfam" id="PF00248">
    <property type="entry name" value="Aldo_ket_red"/>
    <property type="match status" value="1"/>
</dbReference>
<sequence>MKYTRLGRTELEVSRIAFGTWQVSGEWGSYDVDAAQGAIRHARELGVNFFDTAQAYGFGESEEVLANALRHELDHDRDSVVIATKGGINPGTDRPRDSSREYLRSGVEASLRAMKIDHIDLYQVHWPDEQTPFADTAGYLQELVDEGKIRHVGVSNFDEKQMAAFDLRRPVETLQPPYHLFRRGIESDVLPYVRENDIGTLVYSPLGSGLLTGTMDESTTFEDSDWRAQATAFRGETFRTNLAVVERLRSFAADKGIEVSQLAIAWVLAQDGIDTAIVGARSQRNIERSLAAVDVELGRDDLAEIEKITADGVEVSGAAPEGVS</sequence>
<protein>
    <submittedName>
        <fullName evidence="3">Aldo/keto reductase</fullName>
    </submittedName>
</protein>
<dbReference type="PANTHER" id="PTHR43364">
    <property type="entry name" value="NADH-SPECIFIC METHYLGLYOXAL REDUCTASE-RELATED"/>
    <property type="match status" value="1"/>
</dbReference>
<dbReference type="CDD" id="cd19084">
    <property type="entry name" value="AKR_AKR11B1-like"/>
    <property type="match status" value="1"/>
</dbReference>
<keyword evidence="1" id="KW-0560">Oxidoreductase</keyword>
<dbReference type="RefSeq" id="WP_230730145.1">
    <property type="nucleotide sequence ID" value="NZ_JAJNDB010000001.1"/>
</dbReference>
<dbReference type="PANTHER" id="PTHR43364:SF4">
    <property type="entry name" value="NAD(P)-LINKED OXIDOREDUCTASE SUPERFAMILY PROTEIN"/>
    <property type="match status" value="1"/>
</dbReference>
<name>A0ABS8P2I4_9PSEU</name>
<dbReference type="InterPro" id="IPR018170">
    <property type="entry name" value="Aldo/ket_reductase_CS"/>
</dbReference>
<organism evidence="3 4">
    <name type="scientific">Actinomycetospora endophytica</name>
    <dbReference type="NCBI Taxonomy" id="2291215"/>
    <lineage>
        <taxon>Bacteria</taxon>
        <taxon>Bacillati</taxon>
        <taxon>Actinomycetota</taxon>
        <taxon>Actinomycetes</taxon>
        <taxon>Pseudonocardiales</taxon>
        <taxon>Pseudonocardiaceae</taxon>
        <taxon>Actinomycetospora</taxon>
    </lineage>
</organism>